<evidence type="ECO:0000256" key="3">
    <source>
        <dbReference type="ARBA" id="ARBA00022723"/>
    </source>
</evidence>
<name>A0ABW7YQ42_9ACTN</name>
<dbReference type="Gene3D" id="3.40.50.1980">
    <property type="entry name" value="Nitrogenase molybdenum iron protein domain"/>
    <property type="match status" value="2"/>
</dbReference>
<evidence type="ECO:0000256" key="1">
    <source>
        <dbReference type="ARBA" id="ARBA00004196"/>
    </source>
</evidence>
<gene>
    <name evidence="7" type="ORF">ACIBG2_08545</name>
</gene>
<dbReference type="SUPFAM" id="SSF53807">
    <property type="entry name" value="Helical backbone' metal receptor"/>
    <property type="match status" value="1"/>
</dbReference>
<evidence type="ECO:0000256" key="2">
    <source>
        <dbReference type="ARBA" id="ARBA00022448"/>
    </source>
</evidence>
<reference evidence="7 8" key="1">
    <citation type="submission" date="2024-10" db="EMBL/GenBank/DDBJ databases">
        <title>The Natural Products Discovery Center: Release of the First 8490 Sequenced Strains for Exploring Actinobacteria Biosynthetic Diversity.</title>
        <authorList>
            <person name="Kalkreuter E."/>
            <person name="Kautsar S.A."/>
            <person name="Yang D."/>
            <person name="Bader C.D."/>
            <person name="Teijaro C.N."/>
            <person name="Fluegel L."/>
            <person name="Davis C.M."/>
            <person name="Simpson J.R."/>
            <person name="Lauterbach L."/>
            <person name="Steele A.D."/>
            <person name="Gui C."/>
            <person name="Meng S."/>
            <person name="Li G."/>
            <person name="Viehrig K."/>
            <person name="Ye F."/>
            <person name="Su P."/>
            <person name="Kiefer A.F."/>
            <person name="Nichols A."/>
            <person name="Cepeda A.J."/>
            <person name="Yan W."/>
            <person name="Fan B."/>
            <person name="Jiang Y."/>
            <person name="Adhikari A."/>
            <person name="Zheng C.-J."/>
            <person name="Schuster L."/>
            <person name="Cowan T.M."/>
            <person name="Smanski M.J."/>
            <person name="Chevrette M.G."/>
            <person name="De Carvalho L.P.S."/>
            <person name="Shen B."/>
        </authorList>
    </citation>
    <scope>NUCLEOTIDE SEQUENCE [LARGE SCALE GENOMIC DNA]</scope>
    <source>
        <strain evidence="7 8">NPDC050545</strain>
    </source>
</reference>
<dbReference type="InterPro" id="IPR050492">
    <property type="entry name" value="Bact_metal-bind_prot9"/>
</dbReference>
<comment type="caution">
    <text evidence="7">The sequence shown here is derived from an EMBL/GenBank/DDBJ whole genome shotgun (WGS) entry which is preliminary data.</text>
</comment>
<evidence type="ECO:0000313" key="7">
    <source>
        <dbReference type="EMBL" id="MFI6497418.1"/>
    </source>
</evidence>
<evidence type="ECO:0000256" key="5">
    <source>
        <dbReference type="RuleBase" id="RU003512"/>
    </source>
</evidence>
<protein>
    <submittedName>
        <fullName evidence="7">Metal ABC transporter solute-binding protein, Zn/Mn family</fullName>
    </submittedName>
</protein>
<evidence type="ECO:0000313" key="8">
    <source>
        <dbReference type="Proteomes" id="UP001612741"/>
    </source>
</evidence>
<accession>A0ABW7YQ42</accession>
<evidence type="ECO:0000256" key="4">
    <source>
        <dbReference type="ARBA" id="ARBA00022729"/>
    </source>
</evidence>
<keyword evidence="3" id="KW-0479">Metal-binding</keyword>
<organism evidence="7 8">
    <name type="scientific">Nonomuraea typhae</name>
    <dbReference type="NCBI Taxonomy" id="2603600"/>
    <lineage>
        <taxon>Bacteria</taxon>
        <taxon>Bacillati</taxon>
        <taxon>Actinomycetota</taxon>
        <taxon>Actinomycetes</taxon>
        <taxon>Streptosporangiales</taxon>
        <taxon>Streptosporangiaceae</taxon>
        <taxon>Nonomuraea</taxon>
    </lineage>
</organism>
<dbReference type="InterPro" id="IPR006128">
    <property type="entry name" value="Lipoprotein_PsaA-like"/>
</dbReference>
<dbReference type="Proteomes" id="UP001612741">
    <property type="component" value="Unassembled WGS sequence"/>
</dbReference>
<dbReference type="InterPro" id="IPR006127">
    <property type="entry name" value="ZnuA-like"/>
</dbReference>
<feature type="chain" id="PRO_5045184170" evidence="6">
    <location>
        <begin position="24"/>
        <end position="288"/>
    </location>
</feature>
<dbReference type="EMBL" id="JBITGY010000002">
    <property type="protein sequence ID" value="MFI6497418.1"/>
    <property type="molecule type" value="Genomic_DNA"/>
</dbReference>
<dbReference type="PANTHER" id="PTHR42953">
    <property type="entry name" value="HIGH-AFFINITY ZINC UPTAKE SYSTEM PROTEIN ZNUA-RELATED"/>
    <property type="match status" value="1"/>
</dbReference>
<dbReference type="PRINTS" id="PR00691">
    <property type="entry name" value="ADHESINB"/>
</dbReference>
<keyword evidence="8" id="KW-1185">Reference proteome</keyword>
<dbReference type="PANTHER" id="PTHR42953:SF1">
    <property type="entry name" value="METAL-BINDING PROTEIN HI_0362-RELATED"/>
    <property type="match status" value="1"/>
</dbReference>
<comment type="similarity">
    <text evidence="5">Belongs to the bacterial solute-binding protein 9 family.</text>
</comment>
<keyword evidence="4 6" id="KW-0732">Signal</keyword>
<dbReference type="RefSeq" id="WP_397080237.1">
    <property type="nucleotide sequence ID" value="NZ_JBITGY010000002.1"/>
</dbReference>
<proteinExistence type="inferred from homology"/>
<keyword evidence="2 5" id="KW-0813">Transport</keyword>
<dbReference type="PRINTS" id="PR00690">
    <property type="entry name" value="ADHESNFAMILY"/>
</dbReference>
<comment type="subcellular location">
    <subcellularLocation>
        <location evidence="1">Cell envelope</location>
    </subcellularLocation>
</comment>
<evidence type="ECO:0000256" key="6">
    <source>
        <dbReference type="SAM" id="SignalP"/>
    </source>
</evidence>
<dbReference type="Pfam" id="PF01297">
    <property type="entry name" value="ZnuA"/>
    <property type="match status" value="1"/>
</dbReference>
<sequence>MRRLLYCLCLALALTGCGRSPGAAVVVTTNILGDLVRAVAGGEAEVGVLMKAGADPHSFGVSAVQAAELERAQLIVHNGLGLEEGVLRHVKAARSTPALAVAEGVGPLGSDPHFWTDPLRVRRAVDLIAARIAAEVDGVDAAAILANAEAYKKRLDDLDAWIRARVATVPPERRKLITNHHVLGYFAARYGFTVIGAVIPSGTTLASPSAADLAGLSRAIRAHRVGAIFADSSHPDRLARALADQAGLDVRVVPLYSESLTDRGPASTYLGLMQANTDAIVTHLKGSP</sequence>
<feature type="signal peptide" evidence="6">
    <location>
        <begin position="1"/>
        <end position="23"/>
    </location>
</feature>
<dbReference type="PROSITE" id="PS51257">
    <property type="entry name" value="PROKAR_LIPOPROTEIN"/>
    <property type="match status" value="1"/>
</dbReference>
<dbReference type="InterPro" id="IPR006129">
    <property type="entry name" value="AdhesinB"/>
</dbReference>